<comment type="caution">
    <text evidence="3">The sequence shown here is derived from an EMBL/GenBank/DDBJ whole genome shotgun (WGS) entry which is preliminary data.</text>
</comment>
<sequence>MGLSRASCDQCGLPNPERWLPRYPSEFIVVLGGWSNEGPRATVETSDPLVDQWFQHNEADFTPRAYHGVVVIQRLLYVVGGRKRKRFLRSMKSFDLDKCQWNYHSLLHEARAYVAVAALRGRIYAIGGHNVPKPDFTFYHYH</sequence>
<keyword evidence="2" id="KW-0677">Repeat</keyword>
<name>A0A9D4TCE2_RHISA</name>
<keyword evidence="1" id="KW-0880">Kelch repeat</keyword>
<evidence type="ECO:0000256" key="1">
    <source>
        <dbReference type="ARBA" id="ARBA00022441"/>
    </source>
</evidence>
<dbReference type="Proteomes" id="UP000821837">
    <property type="component" value="Unassembled WGS sequence"/>
</dbReference>
<evidence type="ECO:0000313" key="3">
    <source>
        <dbReference type="EMBL" id="KAH7984902.1"/>
    </source>
</evidence>
<reference evidence="3" key="2">
    <citation type="submission" date="2021-09" db="EMBL/GenBank/DDBJ databases">
        <authorList>
            <person name="Jia N."/>
            <person name="Wang J."/>
            <person name="Shi W."/>
            <person name="Du L."/>
            <person name="Sun Y."/>
            <person name="Zhan W."/>
            <person name="Jiang J."/>
            <person name="Wang Q."/>
            <person name="Zhang B."/>
            <person name="Ji P."/>
            <person name="Sakyi L.B."/>
            <person name="Cui X."/>
            <person name="Yuan T."/>
            <person name="Jiang B."/>
            <person name="Yang W."/>
            <person name="Lam T.T.-Y."/>
            <person name="Chang Q."/>
            <person name="Ding S."/>
            <person name="Wang X."/>
            <person name="Zhu J."/>
            <person name="Ruan X."/>
            <person name="Zhao L."/>
            <person name="Wei J."/>
            <person name="Que T."/>
            <person name="Du C."/>
            <person name="Cheng J."/>
            <person name="Dai P."/>
            <person name="Han X."/>
            <person name="Huang E."/>
            <person name="Gao Y."/>
            <person name="Liu J."/>
            <person name="Shao H."/>
            <person name="Ye R."/>
            <person name="Li L."/>
            <person name="Wei W."/>
            <person name="Wang X."/>
            <person name="Wang C."/>
            <person name="Huo Q."/>
            <person name="Li W."/>
            <person name="Guo W."/>
            <person name="Chen H."/>
            <person name="Chen S."/>
            <person name="Zhou L."/>
            <person name="Zhou L."/>
            <person name="Ni X."/>
            <person name="Tian J."/>
            <person name="Zhou Y."/>
            <person name="Sheng Y."/>
            <person name="Liu T."/>
            <person name="Pan Y."/>
            <person name="Xia L."/>
            <person name="Li J."/>
            <person name="Zhao F."/>
            <person name="Cao W."/>
        </authorList>
    </citation>
    <scope>NUCLEOTIDE SEQUENCE</scope>
    <source>
        <strain evidence="3">Rsan-2018</strain>
        <tissue evidence="3">Larvae</tissue>
    </source>
</reference>
<dbReference type="VEuPathDB" id="VectorBase:RSAN_040178"/>
<dbReference type="EMBL" id="JABSTV010001195">
    <property type="protein sequence ID" value="KAH7984902.1"/>
    <property type="molecule type" value="Genomic_DNA"/>
</dbReference>
<dbReference type="AlphaFoldDB" id="A0A9D4TCE2"/>
<dbReference type="PANTHER" id="PTHR45632:SF3">
    <property type="entry name" value="KELCH-LIKE PROTEIN 32"/>
    <property type="match status" value="1"/>
</dbReference>
<reference evidence="3" key="1">
    <citation type="journal article" date="2020" name="Cell">
        <title>Large-Scale Comparative Analyses of Tick Genomes Elucidate Their Genetic Diversity and Vector Capacities.</title>
        <authorList>
            <consortium name="Tick Genome and Microbiome Consortium (TIGMIC)"/>
            <person name="Jia N."/>
            <person name="Wang J."/>
            <person name="Shi W."/>
            <person name="Du L."/>
            <person name="Sun Y."/>
            <person name="Zhan W."/>
            <person name="Jiang J.F."/>
            <person name="Wang Q."/>
            <person name="Zhang B."/>
            <person name="Ji P."/>
            <person name="Bell-Sakyi L."/>
            <person name="Cui X.M."/>
            <person name="Yuan T.T."/>
            <person name="Jiang B.G."/>
            <person name="Yang W.F."/>
            <person name="Lam T.T."/>
            <person name="Chang Q.C."/>
            <person name="Ding S.J."/>
            <person name="Wang X.J."/>
            <person name="Zhu J.G."/>
            <person name="Ruan X.D."/>
            <person name="Zhao L."/>
            <person name="Wei J.T."/>
            <person name="Ye R.Z."/>
            <person name="Que T.C."/>
            <person name="Du C.H."/>
            <person name="Zhou Y.H."/>
            <person name="Cheng J.X."/>
            <person name="Dai P.F."/>
            <person name="Guo W.B."/>
            <person name="Han X.H."/>
            <person name="Huang E.J."/>
            <person name="Li L.F."/>
            <person name="Wei W."/>
            <person name="Gao Y.C."/>
            <person name="Liu J.Z."/>
            <person name="Shao H.Z."/>
            <person name="Wang X."/>
            <person name="Wang C.C."/>
            <person name="Yang T.C."/>
            <person name="Huo Q.B."/>
            <person name="Li W."/>
            <person name="Chen H.Y."/>
            <person name="Chen S.E."/>
            <person name="Zhou L.G."/>
            <person name="Ni X.B."/>
            <person name="Tian J.H."/>
            <person name="Sheng Y."/>
            <person name="Liu T."/>
            <person name="Pan Y.S."/>
            <person name="Xia L.Y."/>
            <person name="Li J."/>
            <person name="Zhao F."/>
            <person name="Cao W.C."/>
        </authorList>
    </citation>
    <scope>NUCLEOTIDE SEQUENCE</scope>
    <source>
        <strain evidence="3">Rsan-2018</strain>
    </source>
</reference>
<protein>
    <recommendedName>
        <fullName evidence="5">Kelch repeat protein</fullName>
    </recommendedName>
</protein>
<dbReference type="InterPro" id="IPR015915">
    <property type="entry name" value="Kelch-typ_b-propeller"/>
</dbReference>
<gene>
    <name evidence="3" type="ORF">HPB52_024458</name>
</gene>
<accession>A0A9D4TCE2</accession>
<dbReference type="PANTHER" id="PTHR45632">
    <property type="entry name" value="LD33804P"/>
    <property type="match status" value="1"/>
</dbReference>
<evidence type="ECO:0000256" key="2">
    <source>
        <dbReference type="ARBA" id="ARBA00022737"/>
    </source>
</evidence>
<evidence type="ECO:0008006" key="5">
    <source>
        <dbReference type="Google" id="ProtNLM"/>
    </source>
</evidence>
<dbReference type="Pfam" id="PF01344">
    <property type="entry name" value="Kelch_1"/>
    <property type="match status" value="2"/>
</dbReference>
<dbReference type="SUPFAM" id="SSF117281">
    <property type="entry name" value="Kelch motif"/>
    <property type="match status" value="1"/>
</dbReference>
<dbReference type="InterPro" id="IPR006652">
    <property type="entry name" value="Kelch_1"/>
</dbReference>
<dbReference type="Gene3D" id="2.120.10.80">
    <property type="entry name" value="Kelch-type beta propeller"/>
    <property type="match status" value="1"/>
</dbReference>
<proteinExistence type="predicted"/>
<evidence type="ECO:0000313" key="4">
    <source>
        <dbReference type="Proteomes" id="UP000821837"/>
    </source>
</evidence>
<organism evidence="3 4">
    <name type="scientific">Rhipicephalus sanguineus</name>
    <name type="common">Brown dog tick</name>
    <name type="synonym">Ixodes sanguineus</name>
    <dbReference type="NCBI Taxonomy" id="34632"/>
    <lineage>
        <taxon>Eukaryota</taxon>
        <taxon>Metazoa</taxon>
        <taxon>Ecdysozoa</taxon>
        <taxon>Arthropoda</taxon>
        <taxon>Chelicerata</taxon>
        <taxon>Arachnida</taxon>
        <taxon>Acari</taxon>
        <taxon>Parasitiformes</taxon>
        <taxon>Ixodida</taxon>
        <taxon>Ixodoidea</taxon>
        <taxon>Ixodidae</taxon>
        <taxon>Rhipicephalinae</taxon>
        <taxon>Rhipicephalus</taxon>
        <taxon>Rhipicephalus</taxon>
    </lineage>
</organism>
<dbReference type="SMART" id="SM00612">
    <property type="entry name" value="Kelch"/>
    <property type="match status" value="2"/>
</dbReference>
<keyword evidence="4" id="KW-1185">Reference proteome</keyword>